<comment type="subcellular location">
    <subcellularLocation>
        <location evidence="1">Endosome</location>
    </subcellularLocation>
</comment>
<evidence type="ECO:0000256" key="3">
    <source>
        <dbReference type="ARBA" id="ARBA00022448"/>
    </source>
</evidence>
<evidence type="ECO:0000256" key="2">
    <source>
        <dbReference type="ARBA" id="ARBA00010704"/>
    </source>
</evidence>
<evidence type="ECO:0000313" key="6">
    <source>
        <dbReference type="EMBL" id="CAG9764070.1"/>
    </source>
</evidence>
<keyword evidence="4" id="KW-0967">Endosome</keyword>
<dbReference type="EMBL" id="OU892278">
    <property type="protein sequence ID" value="CAG9764070.1"/>
    <property type="molecule type" value="Genomic_DNA"/>
</dbReference>
<dbReference type="GO" id="GO:0032456">
    <property type="term" value="P:endocytic recycling"/>
    <property type="evidence" value="ECO:0007669"/>
    <property type="project" value="InterPro"/>
</dbReference>
<dbReference type="InterPro" id="IPR029705">
    <property type="entry name" value="VPS35L"/>
</dbReference>
<evidence type="ECO:0008006" key="8">
    <source>
        <dbReference type="Google" id="ProtNLM"/>
    </source>
</evidence>
<evidence type="ECO:0000256" key="5">
    <source>
        <dbReference type="ARBA" id="ARBA00022927"/>
    </source>
</evidence>
<keyword evidence="3" id="KW-0813">Transport</keyword>
<dbReference type="Proteomes" id="UP001152799">
    <property type="component" value="Chromosome 2"/>
</dbReference>
<accession>A0A9N9MNX2</accession>
<evidence type="ECO:0000256" key="4">
    <source>
        <dbReference type="ARBA" id="ARBA00022753"/>
    </source>
</evidence>
<organism evidence="6 7">
    <name type="scientific">Ceutorhynchus assimilis</name>
    <name type="common">cabbage seed weevil</name>
    <dbReference type="NCBI Taxonomy" id="467358"/>
    <lineage>
        <taxon>Eukaryota</taxon>
        <taxon>Metazoa</taxon>
        <taxon>Ecdysozoa</taxon>
        <taxon>Arthropoda</taxon>
        <taxon>Hexapoda</taxon>
        <taxon>Insecta</taxon>
        <taxon>Pterygota</taxon>
        <taxon>Neoptera</taxon>
        <taxon>Endopterygota</taxon>
        <taxon>Coleoptera</taxon>
        <taxon>Polyphaga</taxon>
        <taxon>Cucujiformia</taxon>
        <taxon>Curculionidae</taxon>
        <taxon>Ceutorhynchinae</taxon>
        <taxon>Ceutorhynchus</taxon>
    </lineage>
</organism>
<protein>
    <recommendedName>
        <fullName evidence="8">VPS35 endosomal protein-sorting factor-like</fullName>
    </recommendedName>
</protein>
<gene>
    <name evidence="6" type="ORF">CEUTPL_LOCUS4716</name>
</gene>
<dbReference type="GO" id="GO:0005768">
    <property type="term" value="C:endosome"/>
    <property type="evidence" value="ECO:0007669"/>
    <property type="project" value="UniProtKB-SubCell"/>
</dbReference>
<evidence type="ECO:0000256" key="1">
    <source>
        <dbReference type="ARBA" id="ARBA00004177"/>
    </source>
</evidence>
<name>A0A9N9MNX2_9CUCU</name>
<keyword evidence="5" id="KW-0653">Protein transport</keyword>
<dbReference type="AlphaFoldDB" id="A0A9N9MNX2"/>
<dbReference type="PANTHER" id="PTHR13673">
    <property type="entry name" value="ESOPHAGEAL CANCER ASSOCIATED PROTEIN"/>
    <property type="match status" value="1"/>
</dbReference>
<dbReference type="PANTHER" id="PTHR13673:SF0">
    <property type="entry name" value="VPS35 ENDOSOMAL PROTEIN-SORTING FACTOR-LIKE"/>
    <property type="match status" value="1"/>
</dbReference>
<dbReference type="OrthoDB" id="1734063at2759"/>
<keyword evidence="7" id="KW-1185">Reference proteome</keyword>
<reference evidence="6" key="1">
    <citation type="submission" date="2022-01" db="EMBL/GenBank/DDBJ databases">
        <authorList>
            <person name="King R."/>
        </authorList>
    </citation>
    <scope>NUCLEOTIDE SEQUENCE</scope>
</reference>
<dbReference type="GO" id="GO:0015031">
    <property type="term" value="P:protein transport"/>
    <property type="evidence" value="ECO:0007669"/>
    <property type="project" value="UniProtKB-KW"/>
</dbReference>
<evidence type="ECO:0000313" key="7">
    <source>
        <dbReference type="Proteomes" id="UP001152799"/>
    </source>
</evidence>
<sequence>MSSHLPMWKTLRNEDMSKKKRLLSETTFDHPLKNVVMERIPRRILGSTPSTGRTTPVSTPVTFTDPLAQALKKLDPLTELIQEEMDPLSKMAAEMDVVDATFTKKDVKMIPKEKQLIKTDHWSHKKAAILQKYTTSEKLSMVTSFLMEGEKVVVKAQSTAVDKVQHRLEQLDSFEEGPQRKLDLSQAEYLHKIEQLNKELVHAWNSEQRVKSLKIAIQCAKMLADTDVLPFYPSKFVLITDILDCFGKLVYERLRTKAEYYKPGSKIPTPLPENFTPDMVPDTAKETCLNWFFKIASIRELVPRLYVEMALLSSYNFISINEYPEALSRLTEIIQGIGNPLVAIYARCYLCRVGLSVTTKGCEMNYLKNNFEYFLETYQHIFSRSVKGELHKQKITLGTYMTLYTPALDFIMESMVNHLPESILSDLLAKCKRYSNSSLILNTIMSGFKPTYVAERTLQFLSMIGQCTDDGIPLHSLLRTLGLCVTVCSPPAEHHKPILNAVWSNVAQLSKPAEYISCIEVWVQFIAQNFSTRELNTVLSDIIDHMVPNRCYENHSVELRNIVQKLVQHTSDFESLLAMENFLPLIDLFSEESTKVEICKLILSSDYFNEQKTSDAVITNALMFLGTILHDSVNAITPEDENRQIGDILCNIIRAVDFGNDFEQQLQFYVDARGAFANLDSVLSQLVQSVNLLAVNTRQIIKGLHTRKTGDFVRACAAYCFITIPSIESPKIRLKLYLLSGQVALFNHCLGQGDACFKAILSVIPELPACMDTEGFLLPFVRQFLSTLLVVPDNPERGVLSLTRMLLNVLRNFDWNQTNCCLVNIYINVVDLLSIMAQDVYPYHVDKVGSNDSLWGSDPRFIEEIDSMTSIIIGEILNLLKALGQCRKQSQLAAELFLKISIRADLSVPQTSGLAHNLWNLCLKNGYADIKYMGKIKDYLTSKSLKSNNRHLLELIDKLELPRY</sequence>
<proteinExistence type="inferred from homology"/>
<comment type="similarity">
    <text evidence="2">Belongs to the VPS35L family.</text>
</comment>